<dbReference type="InterPro" id="IPR001579">
    <property type="entry name" value="Glyco_hydro_18_chit_AS"/>
</dbReference>
<evidence type="ECO:0000259" key="5">
    <source>
        <dbReference type="PROSITE" id="PS51910"/>
    </source>
</evidence>
<feature type="domain" description="GH18" evidence="5">
    <location>
        <begin position="16"/>
        <end position="265"/>
    </location>
</feature>
<comment type="similarity">
    <text evidence="4">Belongs to the glycosyl hydrolase 18 family.</text>
</comment>
<name>A0A955LVN2_UNCKA</name>
<reference evidence="6" key="2">
    <citation type="journal article" date="2021" name="Microbiome">
        <title>Successional dynamics and alternative stable states in a saline activated sludge microbial community over 9 years.</title>
        <authorList>
            <person name="Wang Y."/>
            <person name="Ye J."/>
            <person name="Ju F."/>
            <person name="Liu L."/>
            <person name="Boyd J.A."/>
            <person name="Deng Y."/>
            <person name="Parks D.H."/>
            <person name="Jiang X."/>
            <person name="Yin X."/>
            <person name="Woodcroft B.J."/>
            <person name="Tyson G.W."/>
            <person name="Hugenholtz P."/>
            <person name="Polz M.F."/>
            <person name="Zhang T."/>
        </authorList>
    </citation>
    <scope>NUCLEOTIDE SEQUENCE</scope>
    <source>
        <strain evidence="6">HKST-UBA02</strain>
    </source>
</reference>
<evidence type="ECO:0000313" key="6">
    <source>
        <dbReference type="EMBL" id="MCA9397594.1"/>
    </source>
</evidence>
<comment type="caution">
    <text evidence="6">The sequence shown here is derived from an EMBL/GenBank/DDBJ whole genome shotgun (WGS) entry which is preliminary data.</text>
</comment>
<dbReference type="GO" id="GO:0004553">
    <property type="term" value="F:hydrolase activity, hydrolyzing O-glycosyl compounds"/>
    <property type="evidence" value="ECO:0007669"/>
    <property type="project" value="InterPro"/>
</dbReference>
<dbReference type="PANTHER" id="PTHR46066:SF2">
    <property type="entry name" value="CHITINASE DOMAIN-CONTAINING PROTEIN 1"/>
    <property type="match status" value="1"/>
</dbReference>
<accession>A0A955LVN2</accession>
<evidence type="ECO:0000313" key="7">
    <source>
        <dbReference type="Proteomes" id="UP000699691"/>
    </source>
</evidence>
<keyword evidence="2 3" id="KW-0326">Glycosidase</keyword>
<evidence type="ECO:0000256" key="4">
    <source>
        <dbReference type="RuleBase" id="RU004453"/>
    </source>
</evidence>
<protein>
    <recommendedName>
        <fullName evidence="5">GH18 domain-containing protein</fullName>
    </recommendedName>
</protein>
<dbReference type="SUPFAM" id="SSF51445">
    <property type="entry name" value="(Trans)glycosidases"/>
    <property type="match status" value="1"/>
</dbReference>
<dbReference type="AlphaFoldDB" id="A0A955LVN2"/>
<organism evidence="6 7">
    <name type="scientific">candidate division WWE3 bacterium</name>
    <dbReference type="NCBI Taxonomy" id="2053526"/>
    <lineage>
        <taxon>Bacteria</taxon>
        <taxon>Katanobacteria</taxon>
    </lineage>
</organism>
<sequence length="265" mass="30505">MAGFLLVPVAAHAASQTEVGVWIPWWSEELGAKSALKNIRDIDVVYPFVFEVSPNGDLINRVDFSDRHWDKLLDKAESRRVSVIPTVAWFEGDEIHTVLSNTKARKEHIKNIVEMVEDNDFDGVNIDYESKLGETIDYYSKFLEELSKALGRRDLTCTIEARTPPASRWKVVPDNIQYANDYKAMNRYCDWVEIMAYDQQRADLKLNDERRGVPYMPVADIDWVDKVVDLAVQDIDEDKIMLGVATYGRAWDVTVAADWYKDYTK</sequence>
<dbReference type="PANTHER" id="PTHR46066">
    <property type="entry name" value="CHITINASE DOMAIN-CONTAINING PROTEIN 1 FAMILY MEMBER"/>
    <property type="match status" value="1"/>
</dbReference>
<dbReference type="PROSITE" id="PS01095">
    <property type="entry name" value="GH18_1"/>
    <property type="match status" value="1"/>
</dbReference>
<keyword evidence="1 3" id="KW-0378">Hydrolase</keyword>
<evidence type="ECO:0000256" key="3">
    <source>
        <dbReference type="RuleBase" id="RU000489"/>
    </source>
</evidence>
<dbReference type="InterPro" id="IPR017853">
    <property type="entry name" value="GH"/>
</dbReference>
<dbReference type="InterPro" id="IPR001223">
    <property type="entry name" value="Glyco_hydro18_cat"/>
</dbReference>
<dbReference type="Proteomes" id="UP000699691">
    <property type="component" value="Unassembled WGS sequence"/>
</dbReference>
<dbReference type="Gene3D" id="3.20.20.80">
    <property type="entry name" value="Glycosidases"/>
    <property type="match status" value="1"/>
</dbReference>
<dbReference type="Pfam" id="PF00704">
    <property type="entry name" value="Glyco_hydro_18"/>
    <property type="match status" value="1"/>
</dbReference>
<dbReference type="PROSITE" id="PS51910">
    <property type="entry name" value="GH18_2"/>
    <property type="match status" value="1"/>
</dbReference>
<evidence type="ECO:0000256" key="2">
    <source>
        <dbReference type="ARBA" id="ARBA00023295"/>
    </source>
</evidence>
<feature type="non-terminal residue" evidence="6">
    <location>
        <position position="265"/>
    </location>
</feature>
<proteinExistence type="inferred from homology"/>
<evidence type="ECO:0000256" key="1">
    <source>
        <dbReference type="ARBA" id="ARBA00022801"/>
    </source>
</evidence>
<gene>
    <name evidence="6" type="ORF">KC573_02090</name>
</gene>
<dbReference type="GO" id="GO:0005975">
    <property type="term" value="P:carbohydrate metabolic process"/>
    <property type="evidence" value="ECO:0007669"/>
    <property type="project" value="InterPro"/>
</dbReference>
<dbReference type="EMBL" id="JAGQKY010000073">
    <property type="protein sequence ID" value="MCA9397594.1"/>
    <property type="molecule type" value="Genomic_DNA"/>
</dbReference>
<reference evidence="6" key="1">
    <citation type="submission" date="2020-04" db="EMBL/GenBank/DDBJ databases">
        <authorList>
            <person name="Zhang T."/>
        </authorList>
    </citation>
    <scope>NUCLEOTIDE SEQUENCE</scope>
    <source>
        <strain evidence="6">HKST-UBA02</strain>
    </source>
</reference>